<gene>
    <name evidence="2" type="ORF">FG486_04385</name>
</gene>
<feature type="transmembrane region" description="Helical" evidence="1">
    <location>
        <begin position="105"/>
        <end position="127"/>
    </location>
</feature>
<keyword evidence="1" id="KW-0472">Membrane</keyword>
<dbReference type="RefSeq" id="WP_181266576.1">
    <property type="nucleotide sequence ID" value="NZ_BAAAGB010000002.1"/>
</dbReference>
<keyword evidence="3" id="KW-1185">Reference proteome</keyword>
<proteinExistence type="predicted"/>
<evidence type="ECO:0000313" key="2">
    <source>
        <dbReference type="EMBL" id="MBA1373564.1"/>
    </source>
</evidence>
<accession>A0A7V8RBT6</accession>
<reference evidence="2 3" key="1">
    <citation type="journal article" date="1994" name="Int. J. Syst. Bacteriol.">
        <title>Phylogenetic positions of novel aerobic, bacteriochlorophyll a-containing bacteria and description of Roseococcus thiosulfatophilus gen. nov., sp. nov., Erythromicrobium ramosum gen. nov., sp. nov., and Erythrobacter litoralis sp. nov.</title>
        <authorList>
            <person name="Yurkov V."/>
            <person name="Stackebrandt E."/>
            <person name="Holmes A."/>
            <person name="Fuerst J.A."/>
            <person name="Hugenholtz P."/>
            <person name="Golecki J."/>
            <person name="Gad'on N."/>
            <person name="Gorlenko V.M."/>
            <person name="Kompantseva E.I."/>
            <person name="Drews G."/>
        </authorList>
    </citation>
    <scope>NUCLEOTIDE SEQUENCE [LARGE SCALE GENOMIC DNA]</scope>
    <source>
        <strain evidence="2 3">KR-99</strain>
    </source>
</reference>
<feature type="transmembrane region" description="Helical" evidence="1">
    <location>
        <begin position="77"/>
        <end position="99"/>
    </location>
</feature>
<dbReference type="AlphaFoldDB" id="A0A7V8RBT6"/>
<comment type="caution">
    <text evidence="2">The sequence shown here is derived from an EMBL/GenBank/DDBJ whole genome shotgun (WGS) entry which is preliminary data.</text>
</comment>
<evidence type="ECO:0000256" key="1">
    <source>
        <dbReference type="SAM" id="Phobius"/>
    </source>
</evidence>
<dbReference type="EMBL" id="VDES01000001">
    <property type="protein sequence ID" value="MBA1373564.1"/>
    <property type="molecule type" value="Genomic_DNA"/>
</dbReference>
<feature type="transmembrane region" description="Helical" evidence="1">
    <location>
        <begin position="42"/>
        <end position="65"/>
    </location>
</feature>
<keyword evidence="1" id="KW-1133">Transmembrane helix</keyword>
<dbReference type="Proteomes" id="UP000589292">
    <property type="component" value="Unassembled WGS sequence"/>
</dbReference>
<organism evidence="2 3">
    <name type="scientific">Sphingomonas ursincola</name>
    <dbReference type="NCBI Taxonomy" id="56361"/>
    <lineage>
        <taxon>Bacteria</taxon>
        <taxon>Pseudomonadati</taxon>
        <taxon>Pseudomonadota</taxon>
        <taxon>Alphaproteobacteria</taxon>
        <taxon>Sphingomonadales</taxon>
        <taxon>Sphingomonadaceae</taxon>
        <taxon>Sphingomonas</taxon>
    </lineage>
</organism>
<sequence length="140" mass="14840">MPSTYSAKQASRSVRMVAITLAIVLAALAAKAGLRAWGIDDGGWVALGFMLVGFAAVFALALPFWKGLDDFQRQGHAVSVYWGNLAGLAVTACIIAAVGLARSEFMLGVATLATIQLGCSLLLYANWRLKGRGFGFRTDE</sequence>
<protein>
    <submittedName>
        <fullName evidence="2">Uncharacterized protein</fullName>
    </submittedName>
</protein>
<name>A0A7V8RBT6_9SPHN</name>
<evidence type="ECO:0000313" key="3">
    <source>
        <dbReference type="Proteomes" id="UP000589292"/>
    </source>
</evidence>
<keyword evidence="1" id="KW-0812">Transmembrane</keyword>